<dbReference type="Gene3D" id="1.20.120.1630">
    <property type="match status" value="1"/>
</dbReference>
<dbReference type="InterPro" id="IPR001104">
    <property type="entry name" value="3-oxo-5_a-steroid_4-DH_C"/>
</dbReference>
<dbReference type="GeneID" id="115257884"/>
<evidence type="ECO:0000256" key="7">
    <source>
        <dbReference type="ARBA" id="ARBA00022824"/>
    </source>
</evidence>
<dbReference type="CTD" id="38457"/>
<evidence type="ECO:0000256" key="5">
    <source>
        <dbReference type="ARBA" id="ARBA00022516"/>
    </source>
</evidence>
<keyword evidence="13 17" id="KW-0472">Membrane</keyword>
<dbReference type="VEuPathDB" id="VectorBase:AALF021378"/>
<comment type="similarity">
    <text evidence="3">Belongs to the steroid 5-alpha reductase family.</text>
</comment>
<dbReference type="VEuPathDB" id="VectorBase:AALFPA_079084"/>
<dbReference type="EnsemblMetazoa" id="AALFPA23_023803.R35477">
    <property type="protein sequence ID" value="AALFPA23_023803.P35477"/>
    <property type="gene ID" value="AALFPA23_023803"/>
</dbReference>
<accession>A0A023EP11</accession>
<dbReference type="OMA" id="ATMPIFN"/>
<evidence type="ECO:0000256" key="10">
    <source>
        <dbReference type="ARBA" id="ARBA00022989"/>
    </source>
</evidence>
<keyword evidence="12" id="KW-0443">Lipid metabolism</keyword>
<dbReference type="Pfam" id="PF02544">
    <property type="entry name" value="Steroid_dh"/>
    <property type="match status" value="1"/>
</dbReference>
<keyword evidence="21" id="KW-1185">Reference proteome</keyword>
<dbReference type="InterPro" id="IPR000626">
    <property type="entry name" value="Ubiquitin-like_dom"/>
</dbReference>
<evidence type="ECO:0000259" key="18">
    <source>
        <dbReference type="PROSITE" id="PS50053"/>
    </source>
</evidence>
<keyword evidence="14" id="KW-0275">Fatty acid biosynthesis</keyword>
<evidence type="ECO:0000256" key="4">
    <source>
        <dbReference type="ARBA" id="ARBA00012530"/>
    </source>
</evidence>
<dbReference type="FunFam" id="3.10.20.90:FF:000131">
    <property type="entry name" value="trans-2,3-enoyl-CoA reductase-like"/>
    <property type="match status" value="1"/>
</dbReference>
<dbReference type="InterPro" id="IPR039357">
    <property type="entry name" value="SRD5A/TECR"/>
</dbReference>
<keyword evidence="9" id="KW-0521">NADP</keyword>
<dbReference type="OrthoDB" id="540503at2759"/>
<dbReference type="VEuPathDB" id="VectorBase:AALC636_027415"/>
<comment type="subcellular location">
    <subcellularLocation>
        <location evidence="1">Endoplasmic reticulum membrane</location>
        <topology evidence="1">Multi-pass membrane protein</topology>
    </subcellularLocation>
</comment>
<dbReference type="Pfam" id="PF21696">
    <property type="entry name" value="TECR_N"/>
    <property type="match status" value="1"/>
</dbReference>
<evidence type="ECO:0000256" key="3">
    <source>
        <dbReference type="ARBA" id="ARBA00007742"/>
    </source>
</evidence>
<dbReference type="InterPro" id="IPR049127">
    <property type="entry name" value="TECR-like_N"/>
</dbReference>
<feature type="domain" description="Ubiquitin-like" evidence="18">
    <location>
        <begin position="1"/>
        <end position="74"/>
    </location>
</feature>
<dbReference type="PROSITE" id="PS50053">
    <property type="entry name" value="UBIQUITIN_2"/>
    <property type="match status" value="1"/>
</dbReference>
<dbReference type="PANTHER" id="PTHR10556">
    <property type="entry name" value="3-OXO-5-ALPHA-STEROID 4-DEHYDROGENASE"/>
    <property type="match status" value="1"/>
</dbReference>
<evidence type="ECO:0000256" key="6">
    <source>
        <dbReference type="ARBA" id="ARBA00022692"/>
    </source>
</evidence>
<dbReference type="SUPFAM" id="SSF54236">
    <property type="entry name" value="Ubiquitin-like"/>
    <property type="match status" value="1"/>
</dbReference>
<protein>
    <recommendedName>
        <fullName evidence="4">very-long-chain enoyl-CoA reductase</fullName>
        <ecNumber evidence="4">1.3.1.93</ecNumber>
    </recommendedName>
</protein>
<evidence type="ECO:0000256" key="13">
    <source>
        <dbReference type="ARBA" id="ARBA00023136"/>
    </source>
</evidence>
<keyword evidence="6 17" id="KW-0812">Transmembrane</keyword>
<keyword evidence="7" id="KW-0256">Endoplasmic reticulum</keyword>
<evidence type="ECO:0000313" key="20">
    <source>
        <dbReference type="EnsemblMetazoa" id="AALFPA23_023803.P35477"/>
    </source>
</evidence>
<dbReference type="AlphaFoldDB" id="A0A023EP11"/>
<name>A0A023EP11_AEDAL</name>
<dbReference type="CDD" id="cd01801">
    <property type="entry name" value="Ubl_TECR_like"/>
    <property type="match status" value="1"/>
</dbReference>
<dbReference type="Gene3D" id="3.10.20.90">
    <property type="entry name" value="Phosphatidylinositol 3-kinase Catalytic Subunit, Chain A, domain 1"/>
    <property type="match status" value="1"/>
</dbReference>
<evidence type="ECO:0000256" key="15">
    <source>
        <dbReference type="ARBA" id="ARBA00051495"/>
    </source>
</evidence>
<evidence type="ECO:0000256" key="17">
    <source>
        <dbReference type="SAM" id="Phobius"/>
    </source>
</evidence>
<dbReference type="RefSeq" id="XP_062698331.1">
    <property type="nucleotide sequence ID" value="XM_062842347.1"/>
</dbReference>
<keyword evidence="11" id="KW-0560">Oxidoreductase</keyword>
<dbReference type="EC" id="1.3.1.93" evidence="4"/>
<dbReference type="GO" id="GO:0102758">
    <property type="term" value="F:very-long-chain enoyl-CoA reductase activity"/>
    <property type="evidence" value="ECO:0007669"/>
    <property type="project" value="UniProtKB-EC"/>
</dbReference>
<sequence length="300" mass="33864">MEIEILDAKNSKPLGKCRVQGDTTIKALKNEVQNMKKSLTIHRQALRLEPRGKILKDSDTLQSLSISSGGKLYVKDLGPQISWKGVFLAEYAGPIFVYMIFYQRPSFIYGSAAANPVSLTANIAAICWVAHYAKRLLETLFVHRFSHATMPLRNLFKNCSYYWAFAGYVAYHVNHPLFTEPSTAVMYAGLAGFIVSELGNFSIHMLLRNLRPAGSTVRKIPKPDGNPLTQLFNFVSCPNYTYEFLSWLSFSMMTTCVPALLFTAAGMYQMTVWAIGKHKNYKKDFKDYPKGRKAILPFVI</sequence>
<proteinExistence type="evidence at transcript level"/>
<comment type="pathway">
    <text evidence="2">Lipid metabolism; fatty acid biosynthesis.</text>
</comment>
<evidence type="ECO:0000256" key="16">
    <source>
        <dbReference type="ARBA" id="ARBA00058640"/>
    </source>
</evidence>
<dbReference type="PROSITE" id="PS50244">
    <property type="entry name" value="S5A_REDUCTASE"/>
    <property type="match status" value="1"/>
</dbReference>
<comment type="function">
    <text evidence="16">Catalyzes the last of the four reactions of the long-chain fatty acids elongation cycle. This endoplasmic reticulum-bound enzymatic process, allows the addition of 2 carbons to the chain of long- and very long-chain fatty acids/VLCFAs per cycle. This enzyme reduces the trans-2,3-enoyl-CoA fatty acid intermediate to an acyl-CoA that can be further elongated by entering a new cycle of elongation. Thereby, it participates in the production of VLCFAs of different chain lengths that are involved in multiple biological processes as precursors of membrane lipids and lipid mediators.</text>
</comment>
<dbReference type="VEuPathDB" id="VectorBase:AALF026972"/>
<dbReference type="GO" id="GO:0042761">
    <property type="term" value="P:very long-chain fatty acid biosynthetic process"/>
    <property type="evidence" value="ECO:0007669"/>
    <property type="project" value="TreeGrafter"/>
</dbReference>
<evidence type="ECO:0000256" key="2">
    <source>
        <dbReference type="ARBA" id="ARBA00005194"/>
    </source>
</evidence>
<organism evidence="19">
    <name type="scientific">Aedes albopictus</name>
    <name type="common">Asian tiger mosquito</name>
    <name type="synonym">Stegomyia albopicta</name>
    <dbReference type="NCBI Taxonomy" id="7160"/>
    <lineage>
        <taxon>Eukaryota</taxon>
        <taxon>Metazoa</taxon>
        <taxon>Ecdysozoa</taxon>
        <taxon>Arthropoda</taxon>
        <taxon>Hexapoda</taxon>
        <taxon>Insecta</taxon>
        <taxon>Pterygota</taxon>
        <taxon>Neoptera</taxon>
        <taxon>Endopterygota</taxon>
        <taxon>Diptera</taxon>
        <taxon>Nematocera</taxon>
        <taxon>Culicoidea</taxon>
        <taxon>Culicidae</taxon>
        <taxon>Culicinae</taxon>
        <taxon>Aedini</taxon>
        <taxon>Aedes</taxon>
        <taxon>Stegomyia</taxon>
    </lineage>
</organism>
<evidence type="ECO:0000313" key="19">
    <source>
        <dbReference type="EMBL" id="JAC10695.1"/>
    </source>
</evidence>
<dbReference type="Proteomes" id="UP000069940">
    <property type="component" value="Unassembled WGS sequence"/>
</dbReference>
<dbReference type="GO" id="GO:0005789">
    <property type="term" value="C:endoplasmic reticulum membrane"/>
    <property type="evidence" value="ECO:0007669"/>
    <property type="project" value="UniProtKB-SubCell"/>
</dbReference>
<keyword evidence="8" id="KW-0276">Fatty acid metabolism</keyword>
<dbReference type="FunFam" id="1.20.120.1630:FF:000010">
    <property type="entry name" value="Steroid alpha reductase family protein"/>
    <property type="match status" value="1"/>
</dbReference>
<evidence type="ECO:0000313" key="21">
    <source>
        <dbReference type="Proteomes" id="UP000069940"/>
    </source>
</evidence>
<dbReference type="EMBL" id="GAPW01002903">
    <property type="protein sequence ID" value="JAC10695.1"/>
    <property type="molecule type" value="mRNA"/>
</dbReference>
<evidence type="ECO:0000256" key="12">
    <source>
        <dbReference type="ARBA" id="ARBA00023098"/>
    </source>
</evidence>
<evidence type="ECO:0000256" key="14">
    <source>
        <dbReference type="ARBA" id="ARBA00023160"/>
    </source>
</evidence>
<reference evidence="19" key="1">
    <citation type="journal article" date="2014" name="PLoS Negl. Trop. Dis.">
        <title>Identification and characterization of seminal fluid proteins in the Asian tiger mosquito, Aedes albopictus.</title>
        <authorList>
            <person name="Boes K.E."/>
            <person name="Ribeiro J.M."/>
            <person name="Wong A."/>
            <person name="Harrington L.C."/>
            <person name="Wolfner M.F."/>
            <person name="Sirot L.K."/>
        </authorList>
    </citation>
    <scope>NUCLEOTIDE SEQUENCE</scope>
    <source>
        <tissue evidence="19">Reproductive organs</tissue>
    </source>
</reference>
<keyword evidence="5" id="KW-0444">Lipid biosynthesis</keyword>
<reference evidence="21" key="2">
    <citation type="journal article" date="2015" name="Proc. Natl. Acad. Sci. U.S.A.">
        <title>Genome sequence of the Asian Tiger mosquito, Aedes albopictus, reveals insights into its biology, genetics, and evolution.</title>
        <authorList>
            <person name="Chen X.G."/>
            <person name="Jiang X."/>
            <person name="Gu J."/>
            <person name="Xu M."/>
            <person name="Wu Y."/>
            <person name="Deng Y."/>
            <person name="Zhang C."/>
            <person name="Bonizzoni M."/>
            <person name="Dermauw W."/>
            <person name="Vontas J."/>
            <person name="Armbruster P."/>
            <person name="Huang X."/>
            <person name="Yang Y."/>
            <person name="Zhang H."/>
            <person name="He W."/>
            <person name="Peng H."/>
            <person name="Liu Y."/>
            <person name="Wu K."/>
            <person name="Chen J."/>
            <person name="Lirakis M."/>
            <person name="Topalis P."/>
            <person name="Van Leeuwen T."/>
            <person name="Hall A.B."/>
            <person name="Jiang X."/>
            <person name="Thorpe C."/>
            <person name="Mueller R.L."/>
            <person name="Sun C."/>
            <person name="Waterhouse R.M."/>
            <person name="Yan G."/>
            <person name="Tu Z.J."/>
            <person name="Fang X."/>
            <person name="James A.A."/>
        </authorList>
    </citation>
    <scope>NUCLEOTIDE SEQUENCE [LARGE SCALE GENOMIC DNA]</scope>
    <source>
        <strain evidence="21">Foshan</strain>
    </source>
</reference>
<reference evidence="20" key="3">
    <citation type="submission" date="2025-05" db="UniProtKB">
        <authorList>
            <consortium name="EnsemblMetazoa"/>
        </authorList>
    </citation>
    <scope>IDENTIFICATION</scope>
    <source>
        <strain evidence="20">Foshan</strain>
    </source>
</reference>
<evidence type="ECO:0000256" key="8">
    <source>
        <dbReference type="ARBA" id="ARBA00022832"/>
    </source>
</evidence>
<dbReference type="PANTHER" id="PTHR10556:SF28">
    <property type="entry name" value="VERY-LONG-CHAIN ENOYL-COA REDUCTASE"/>
    <property type="match status" value="1"/>
</dbReference>
<feature type="transmembrane region" description="Helical" evidence="17">
    <location>
        <begin position="257"/>
        <end position="276"/>
    </location>
</feature>
<evidence type="ECO:0000256" key="11">
    <source>
        <dbReference type="ARBA" id="ARBA00023002"/>
    </source>
</evidence>
<dbReference type="InterPro" id="IPR029071">
    <property type="entry name" value="Ubiquitin-like_domsf"/>
</dbReference>
<evidence type="ECO:0000256" key="1">
    <source>
        <dbReference type="ARBA" id="ARBA00004477"/>
    </source>
</evidence>
<comment type="catalytic activity">
    <reaction evidence="15">
        <text>a very-long-chain 2,3-saturated fatty acyl-CoA + NADP(+) = a very-long-chain (2E)-enoyl-CoA + NADPH + H(+)</text>
        <dbReference type="Rhea" id="RHEA:14473"/>
        <dbReference type="ChEBI" id="CHEBI:15378"/>
        <dbReference type="ChEBI" id="CHEBI:57783"/>
        <dbReference type="ChEBI" id="CHEBI:58349"/>
        <dbReference type="ChEBI" id="CHEBI:83724"/>
        <dbReference type="ChEBI" id="CHEBI:83728"/>
        <dbReference type="EC" id="1.3.1.93"/>
    </reaction>
</comment>
<keyword evidence="10 17" id="KW-1133">Transmembrane helix</keyword>
<evidence type="ECO:0000256" key="9">
    <source>
        <dbReference type="ARBA" id="ARBA00022857"/>
    </source>
</evidence>